<dbReference type="OrthoDB" id="914038at2759"/>
<organism evidence="2 3">
    <name type="scientific">Parasponia andersonii</name>
    <name type="common">Sponia andersonii</name>
    <dbReference type="NCBI Taxonomy" id="3476"/>
    <lineage>
        <taxon>Eukaryota</taxon>
        <taxon>Viridiplantae</taxon>
        <taxon>Streptophyta</taxon>
        <taxon>Embryophyta</taxon>
        <taxon>Tracheophyta</taxon>
        <taxon>Spermatophyta</taxon>
        <taxon>Magnoliopsida</taxon>
        <taxon>eudicotyledons</taxon>
        <taxon>Gunneridae</taxon>
        <taxon>Pentapetalae</taxon>
        <taxon>rosids</taxon>
        <taxon>fabids</taxon>
        <taxon>Rosales</taxon>
        <taxon>Cannabaceae</taxon>
        <taxon>Parasponia</taxon>
    </lineage>
</organism>
<dbReference type="Pfam" id="PF22936">
    <property type="entry name" value="Pol_BBD"/>
    <property type="match status" value="1"/>
</dbReference>
<reference evidence="3" key="1">
    <citation type="submission" date="2016-06" db="EMBL/GenBank/DDBJ databases">
        <title>Parallel loss of symbiosis genes in relatives of nitrogen-fixing non-legume Parasponia.</title>
        <authorList>
            <person name="Van Velzen R."/>
            <person name="Holmer R."/>
            <person name="Bu F."/>
            <person name="Rutten L."/>
            <person name="Van Zeijl A."/>
            <person name="Liu W."/>
            <person name="Santuari L."/>
            <person name="Cao Q."/>
            <person name="Sharma T."/>
            <person name="Shen D."/>
            <person name="Roswanjaya Y."/>
            <person name="Wardhani T."/>
            <person name="Kalhor M.S."/>
            <person name="Jansen J."/>
            <person name="Van den Hoogen J."/>
            <person name="Gungor B."/>
            <person name="Hartog M."/>
            <person name="Hontelez J."/>
            <person name="Verver J."/>
            <person name="Yang W.-C."/>
            <person name="Schijlen E."/>
            <person name="Repin R."/>
            <person name="Schilthuizen M."/>
            <person name="Schranz E."/>
            <person name="Heidstra R."/>
            <person name="Miyata K."/>
            <person name="Fedorova E."/>
            <person name="Kohlen W."/>
            <person name="Bisseling T."/>
            <person name="Smit S."/>
            <person name="Geurts R."/>
        </authorList>
    </citation>
    <scope>NUCLEOTIDE SEQUENCE [LARGE SCALE GENOMIC DNA]</scope>
    <source>
        <strain evidence="3">cv. WU1-14</strain>
    </source>
</reference>
<comment type="caution">
    <text evidence="2">The sequence shown here is derived from an EMBL/GenBank/DDBJ whole genome shotgun (WGS) entry which is preliminary data.</text>
</comment>
<proteinExistence type="predicted"/>
<dbReference type="EMBL" id="JXTB01000059">
    <property type="protein sequence ID" value="PON68903.1"/>
    <property type="molecule type" value="Genomic_DNA"/>
</dbReference>
<feature type="domain" description="Retrovirus-related Pol polyprotein from transposon TNT 1-94-like beta-barrel" evidence="1">
    <location>
        <begin position="107"/>
        <end position="186"/>
    </location>
</feature>
<accession>A0A2P5D6H0</accession>
<evidence type="ECO:0000313" key="2">
    <source>
        <dbReference type="EMBL" id="PON68903.1"/>
    </source>
</evidence>
<protein>
    <recommendedName>
        <fullName evidence="1">Retrovirus-related Pol polyprotein from transposon TNT 1-94-like beta-barrel domain-containing protein</fullName>
    </recommendedName>
</protein>
<evidence type="ECO:0000259" key="1">
    <source>
        <dbReference type="Pfam" id="PF22936"/>
    </source>
</evidence>
<sequence>MVMDNIGVMDKVVSLNLGTFEEEMVILEVVVVLTGTQTSLNASYMVKLIIWCLAVGIDLISFQGPSFNQSGFSEQTSSNSMAMANFTATDPMIAKLTTPKMNYDPNWNPDSSATNHVTPDLTNLMTPITFSGSDKIRMGNGIGLSIQHIGSSNFPSQFHTKMLSLNDLLHVPLITKNLISVSKFAKDNKVFFEFHPTICFVKD</sequence>
<dbReference type="AlphaFoldDB" id="A0A2P5D6H0"/>
<name>A0A2P5D6H0_PARAD</name>
<evidence type="ECO:0000313" key="3">
    <source>
        <dbReference type="Proteomes" id="UP000237105"/>
    </source>
</evidence>
<dbReference type="InterPro" id="IPR054722">
    <property type="entry name" value="PolX-like_BBD"/>
</dbReference>
<dbReference type="Proteomes" id="UP000237105">
    <property type="component" value="Unassembled WGS sequence"/>
</dbReference>
<keyword evidence="3" id="KW-1185">Reference proteome</keyword>
<gene>
    <name evidence="2" type="ORF">PanWU01x14_092200</name>
</gene>